<reference evidence="1 2" key="1">
    <citation type="submission" date="2017-03" db="EMBL/GenBank/DDBJ databases">
        <title>The genome sequence of Candidatus Rickettsiella viridis.</title>
        <authorList>
            <person name="Nikoh N."/>
            <person name="Tsuchida T."/>
            <person name="Yamaguchi K."/>
            <person name="Maeda T."/>
            <person name="Shigenobu S."/>
            <person name="Fukatsu T."/>
        </authorList>
    </citation>
    <scope>NUCLEOTIDE SEQUENCE [LARGE SCALE GENOMIC DNA]</scope>
    <source>
        <strain evidence="1 2">Ap-RA04</strain>
    </source>
</reference>
<accession>A0A2Z5UU19</accession>
<keyword evidence="2" id="KW-1185">Reference proteome</keyword>
<gene>
    <name evidence="1" type="ORF">RVIR1_05140</name>
</gene>
<protein>
    <submittedName>
        <fullName evidence="1">Uncharacterized protein</fullName>
    </submittedName>
</protein>
<dbReference type="KEGG" id="rvi:RVIR1_05140"/>
<name>A0A2Z5UU19_9COXI</name>
<sequence length="50" mass="5646">MREKIFAQNFTKKHNLQLDPAVKPRDDVLGQAVKPLVKPEDGGRGTTTLW</sequence>
<evidence type="ECO:0000313" key="1">
    <source>
        <dbReference type="EMBL" id="BBB15019.1"/>
    </source>
</evidence>
<dbReference type="EMBL" id="AP018005">
    <property type="protein sequence ID" value="BBB15019.1"/>
    <property type="molecule type" value="Genomic_DNA"/>
</dbReference>
<dbReference type="AlphaFoldDB" id="A0A2Z5UU19"/>
<organism evidence="1 2">
    <name type="scientific">Candidatus Rickettsiella viridis</name>
    <dbReference type="NCBI Taxonomy" id="676208"/>
    <lineage>
        <taxon>Bacteria</taxon>
        <taxon>Pseudomonadati</taxon>
        <taxon>Pseudomonadota</taxon>
        <taxon>Gammaproteobacteria</taxon>
        <taxon>Legionellales</taxon>
        <taxon>Coxiellaceae</taxon>
        <taxon>Rickettsiella</taxon>
    </lineage>
</organism>
<evidence type="ECO:0000313" key="2">
    <source>
        <dbReference type="Proteomes" id="UP000282483"/>
    </source>
</evidence>
<dbReference type="Proteomes" id="UP000282483">
    <property type="component" value="Chromosome"/>
</dbReference>
<proteinExistence type="predicted"/>